<feature type="transmembrane region" description="Helical" evidence="9">
    <location>
        <begin position="118"/>
        <end position="140"/>
    </location>
</feature>
<evidence type="ECO:0000256" key="7">
    <source>
        <dbReference type="ARBA" id="ARBA00023170"/>
    </source>
</evidence>
<proteinExistence type="predicted"/>
<sequence length="252" mass="30050">MLLKDFMRFRIMLEITGHWYSYDLKTNQKYLMFLQLLRLLYLMVILIANIYSIYLKGLKESLKGFGVYFPMATMCIVCAILIAIKRNNMKNALINLNDIIKNHKEKWENDIFNEDTKILWKIIWMITVFFIMFFMVYTPIPLVTDVILYNFNIYNGAPVNLPQALQGYMEDPPQRNFNYYFLIFISAFWVVLGMLNYLGNITSICVFVVYLKVEMKIIQRKLISLKNVNSNKKEIYEKKLIEIIKGYLLIKR</sequence>
<evidence type="ECO:0000313" key="11">
    <source>
        <dbReference type="Proteomes" id="UP001461498"/>
    </source>
</evidence>
<keyword evidence="5 9" id="KW-1133">Transmembrane helix</keyword>
<evidence type="ECO:0000256" key="6">
    <source>
        <dbReference type="ARBA" id="ARBA00023136"/>
    </source>
</evidence>
<evidence type="ECO:0000256" key="2">
    <source>
        <dbReference type="ARBA" id="ARBA00022606"/>
    </source>
</evidence>
<dbReference type="Pfam" id="PF02949">
    <property type="entry name" value="7tm_6"/>
    <property type="match status" value="1"/>
</dbReference>
<feature type="transmembrane region" description="Helical" evidence="9">
    <location>
        <begin position="179"/>
        <end position="211"/>
    </location>
</feature>
<dbReference type="GO" id="GO:0004984">
    <property type="term" value="F:olfactory receptor activity"/>
    <property type="evidence" value="ECO:0007669"/>
    <property type="project" value="InterPro"/>
</dbReference>
<feature type="transmembrane region" description="Helical" evidence="9">
    <location>
        <begin position="65"/>
        <end position="84"/>
    </location>
</feature>
<evidence type="ECO:0000256" key="8">
    <source>
        <dbReference type="ARBA" id="ARBA00023224"/>
    </source>
</evidence>
<dbReference type="EMBL" id="JAPXFL010000003">
    <property type="protein sequence ID" value="KAK9509097.1"/>
    <property type="molecule type" value="Genomic_DNA"/>
</dbReference>
<keyword evidence="8" id="KW-0807">Transducer</keyword>
<reference evidence="10 11" key="1">
    <citation type="submission" date="2022-12" db="EMBL/GenBank/DDBJ databases">
        <title>Chromosome-level genome assembly of true bugs.</title>
        <authorList>
            <person name="Ma L."/>
            <person name="Li H."/>
        </authorList>
    </citation>
    <scope>NUCLEOTIDE SEQUENCE [LARGE SCALE GENOMIC DNA]</scope>
    <source>
        <strain evidence="10">Lab_2022b</strain>
    </source>
</reference>
<feature type="transmembrane region" description="Helical" evidence="9">
    <location>
        <begin position="30"/>
        <end position="53"/>
    </location>
</feature>
<keyword evidence="4" id="KW-0552">Olfaction</keyword>
<evidence type="ECO:0000256" key="3">
    <source>
        <dbReference type="ARBA" id="ARBA00022692"/>
    </source>
</evidence>
<keyword evidence="7" id="KW-0675">Receptor</keyword>
<evidence type="ECO:0000256" key="9">
    <source>
        <dbReference type="SAM" id="Phobius"/>
    </source>
</evidence>
<protein>
    <submittedName>
        <fullName evidence="10">Uncharacterized protein</fullName>
    </submittedName>
</protein>
<organism evidence="10 11">
    <name type="scientific">Rhynocoris fuscipes</name>
    <dbReference type="NCBI Taxonomy" id="488301"/>
    <lineage>
        <taxon>Eukaryota</taxon>
        <taxon>Metazoa</taxon>
        <taxon>Ecdysozoa</taxon>
        <taxon>Arthropoda</taxon>
        <taxon>Hexapoda</taxon>
        <taxon>Insecta</taxon>
        <taxon>Pterygota</taxon>
        <taxon>Neoptera</taxon>
        <taxon>Paraneoptera</taxon>
        <taxon>Hemiptera</taxon>
        <taxon>Heteroptera</taxon>
        <taxon>Panheteroptera</taxon>
        <taxon>Cimicomorpha</taxon>
        <taxon>Reduviidae</taxon>
        <taxon>Harpactorinae</taxon>
        <taxon>Harpactorini</taxon>
        <taxon>Rhynocoris</taxon>
    </lineage>
</organism>
<gene>
    <name evidence="10" type="ORF">O3M35_006487</name>
</gene>
<name>A0AAW1DJI4_9HEMI</name>
<evidence type="ECO:0000313" key="10">
    <source>
        <dbReference type="EMBL" id="KAK9509097.1"/>
    </source>
</evidence>
<dbReference type="AlphaFoldDB" id="A0AAW1DJI4"/>
<evidence type="ECO:0000256" key="5">
    <source>
        <dbReference type="ARBA" id="ARBA00022989"/>
    </source>
</evidence>
<keyword evidence="3 9" id="KW-0812">Transmembrane</keyword>
<keyword evidence="11" id="KW-1185">Reference proteome</keyword>
<comment type="subcellular location">
    <subcellularLocation>
        <location evidence="1">Membrane</location>
        <topology evidence="1">Multi-pass membrane protein</topology>
    </subcellularLocation>
</comment>
<accession>A0AAW1DJI4</accession>
<comment type="caution">
    <text evidence="10">The sequence shown here is derived from an EMBL/GenBank/DDBJ whole genome shotgun (WGS) entry which is preliminary data.</text>
</comment>
<dbReference type="GO" id="GO:0007165">
    <property type="term" value="P:signal transduction"/>
    <property type="evidence" value="ECO:0007669"/>
    <property type="project" value="UniProtKB-KW"/>
</dbReference>
<dbReference type="GO" id="GO:0016020">
    <property type="term" value="C:membrane"/>
    <property type="evidence" value="ECO:0007669"/>
    <property type="project" value="UniProtKB-SubCell"/>
</dbReference>
<evidence type="ECO:0000256" key="4">
    <source>
        <dbReference type="ARBA" id="ARBA00022725"/>
    </source>
</evidence>
<keyword evidence="2" id="KW-0716">Sensory transduction</keyword>
<dbReference type="Proteomes" id="UP001461498">
    <property type="component" value="Unassembled WGS sequence"/>
</dbReference>
<dbReference type="GO" id="GO:0005549">
    <property type="term" value="F:odorant binding"/>
    <property type="evidence" value="ECO:0007669"/>
    <property type="project" value="InterPro"/>
</dbReference>
<keyword evidence="6 9" id="KW-0472">Membrane</keyword>
<dbReference type="InterPro" id="IPR004117">
    <property type="entry name" value="7tm6_olfct_rcpt"/>
</dbReference>
<evidence type="ECO:0000256" key="1">
    <source>
        <dbReference type="ARBA" id="ARBA00004141"/>
    </source>
</evidence>